<organism evidence="2 3">
    <name type="scientific">Colletotrichum navitas</name>
    <dbReference type="NCBI Taxonomy" id="681940"/>
    <lineage>
        <taxon>Eukaryota</taxon>
        <taxon>Fungi</taxon>
        <taxon>Dikarya</taxon>
        <taxon>Ascomycota</taxon>
        <taxon>Pezizomycotina</taxon>
        <taxon>Sordariomycetes</taxon>
        <taxon>Hypocreomycetidae</taxon>
        <taxon>Glomerellales</taxon>
        <taxon>Glomerellaceae</taxon>
        <taxon>Colletotrichum</taxon>
        <taxon>Colletotrichum graminicola species complex</taxon>
    </lineage>
</organism>
<accession>A0AAD8PY97</accession>
<sequence length="185" mass="20389">MCIRIWFCAAACLTDRAVIPASPASGSYERPDRTSSRCDCDVCCRRRSVLAGVRPLHLPAYLRAMPLALRGGPASTKRAVIDTFITAQGATLSASARTAAPRELGTVCKGRGRDHKSESMCRRQLMGPNVDVRHAIRKCLFLARSAHNKLACHKVFEQKKTVFGGIRGWHRDLPPPPPPFRGREI</sequence>
<dbReference type="GeneID" id="85435973"/>
<reference evidence="2" key="1">
    <citation type="submission" date="2021-06" db="EMBL/GenBank/DDBJ databases">
        <title>Comparative genomics, transcriptomics and evolutionary studies reveal genomic signatures of adaptation to plant cell wall in hemibiotrophic fungi.</title>
        <authorList>
            <consortium name="DOE Joint Genome Institute"/>
            <person name="Baroncelli R."/>
            <person name="Diaz J.F."/>
            <person name="Benocci T."/>
            <person name="Peng M."/>
            <person name="Battaglia E."/>
            <person name="Haridas S."/>
            <person name="Andreopoulos W."/>
            <person name="Labutti K."/>
            <person name="Pangilinan J."/>
            <person name="Floch G.L."/>
            <person name="Makela M.R."/>
            <person name="Henrissat B."/>
            <person name="Grigoriev I.V."/>
            <person name="Crouch J.A."/>
            <person name="De Vries R.P."/>
            <person name="Sukno S.A."/>
            <person name="Thon M.R."/>
        </authorList>
    </citation>
    <scope>NUCLEOTIDE SEQUENCE</scope>
    <source>
        <strain evidence="2">CBS 125086</strain>
    </source>
</reference>
<protein>
    <recommendedName>
        <fullName evidence="4">Secreted protein</fullName>
    </recommendedName>
</protein>
<proteinExistence type="predicted"/>
<evidence type="ECO:0000256" key="1">
    <source>
        <dbReference type="SAM" id="SignalP"/>
    </source>
</evidence>
<dbReference type="RefSeq" id="XP_060413274.1">
    <property type="nucleotide sequence ID" value="XM_060551733.1"/>
</dbReference>
<feature type="chain" id="PRO_5042291053" description="Secreted protein" evidence="1">
    <location>
        <begin position="17"/>
        <end position="185"/>
    </location>
</feature>
<evidence type="ECO:0008006" key="4">
    <source>
        <dbReference type="Google" id="ProtNLM"/>
    </source>
</evidence>
<keyword evidence="1" id="KW-0732">Signal</keyword>
<name>A0AAD8PY97_9PEZI</name>
<gene>
    <name evidence="2" type="ORF">LY79DRAFT_239408</name>
</gene>
<dbReference type="Proteomes" id="UP001230504">
    <property type="component" value="Unassembled WGS sequence"/>
</dbReference>
<comment type="caution">
    <text evidence="2">The sequence shown here is derived from an EMBL/GenBank/DDBJ whole genome shotgun (WGS) entry which is preliminary data.</text>
</comment>
<feature type="signal peptide" evidence="1">
    <location>
        <begin position="1"/>
        <end position="16"/>
    </location>
</feature>
<evidence type="ECO:0000313" key="3">
    <source>
        <dbReference type="Proteomes" id="UP001230504"/>
    </source>
</evidence>
<dbReference type="EMBL" id="JAHLJV010000037">
    <property type="protein sequence ID" value="KAK1589733.1"/>
    <property type="molecule type" value="Genomic_DNA"/>
</dbReference>
<keyword evidence="3" id="KW-1185">Reference proteome</keyword>
<evidence type="ECO:0000313" key="2">
    <source>
        <dbReference type="EMBL" id="KAK1589733.1"/>
    </source>
</evidence>
<dbReference type="AlphaFoldDB" id="A0AAD8PY97"/>